<keyword evidence="5" id="KW-1185">Reference proteome</keyword>
<evidence type="ECO:0000313" key="4">
    <source>
        <dbReference type="Proteomes" id="UP000590511"/>
    </source>
</evidence>
<evidence type="ECO:0000313" key="3">
    <source>
        <dbReference type="EMBL" id="MBB4752087.1"/>
    </source>
</evidence>
<sequence>MGDAQEPRWLDEDQRETWLALVALVMRLPAALDAQLQRDAGISHFEYQVLAGLSMAPERTLRMSVLAGFAEGSLSRLSQVVSRLEKRGWVERTPDPADGRYTLAILTDTGWDTVVATAPGHVAEVQRLIFDALTKAQQRQLGEIGRRIVAKIDPSDPCITGRIP</sequence>
<dbReference type="RefSeq" id="WP_188124013.1">
    <property type="nucleotide sequence ID" value="NZ_BOMP01000193.1"/>
</dbReference>
<dbReference type="EMBL" id="JACHNC010000001">
    <property type="protein sequence ID" value="MBB4752087.1"/>
    <property type="molecule type" value="Genomic_DNA"/>
</dbReference>
<dbReference type="GO" id="GO:0003700">
    <property type="term" value="F:DNA-binding transcription factor activity"/>
    <property type="evidence" value="ECO:0007669"/>
    <property type="project" value="InterPro"/>
</dbReference>
<dbReference type="EMBL" id="BOMP01000193">
    <property type="protein sequence ID" value="GIE46218.1"/>
    <property type="molecule type" value="Genomic_DNA"/>
</dbReference>
<dbReference type="InterPro" id="IPR036390">
    <property type="entry name" value="WH_DNA-bd_sf"/>
</dbReference>
<dbReference type="GO" id="GO:0003677">
    <property type="term" value="F:DNA binding"/>
    <property type="evidence" value="ECO:0007669"/>
    <property type="project" value="UniProtKB-KW"/>
</dbReference>
<name>A0A7W7MIZ2_9ACTN</name>
<evidence type="ECO:0000259" key="1">
    <source>
        <dbReference type="PROSITE" id="PS50995"/>
    </source>
</evidence>
<proteinExistence type="predicted"/>
<dbReference type="InterPro" id="IPR039422">
    <property type="entry name" value="MarR/SlyA-like"/>
</dbReference>
<organism evidence="3 4">
    <name type="scientific">Actinoplanes lobatus</name>
    <dbReference type="NCBI Taxonomy" id="113568"/>
    <lineage>
        <taxon>Bacteria</taxon>
        <taxon>Bacillati</taxon>
        <taxon>Actinomycetota</taxon>
        <taxon>Actinomycetes</taxon>
        <taxon>Micromonosporales</taxon>
        <taxon>Micromonosporaceae</taxon>
        <taxon>Actinoplanes</taxon>
    </lineage>
</organism>
<protein>
    <submittedName>
        <fullName evidence="2 3">MarR family transcriptional regulator</fullName>
    </submittedName>
</protein>
<dbReference type="PANTHER" id="PTHR33164:SF99">
    <property type="entry name" value="MARR FAMILY REGULATORY PROTEIN"/>
    <property type="match status" value="1"/>
</dbReference>
<comment type="caution">
    <text evidence="3">The sequence shown here is derived from an EMBL/GenBank/DDBJ whole genome shotgun (WGS) entry which is preliminary data.</text>
</comment>
<keyword evidence="3" id="KW-0238">DNA-binding</keyword>
<dbReference type="PANTHER" id="PTHR33164">
    <property type="entry name" value="TRANSCRIPTIONAL REGULATOR, MARR FAMILY"/>
    <property type="match status" value="1"/>
</dbReference>
<dbReference type="InterPro" id="IPR000835">
    <property type="entry name" value="HTH_MarR-typ"/>
</dbReference>
<evidence type="ECO:0000313" key="2">
    <source>
        <dbReference type="EMBL" id="GIE46218.1"/>
    </source>
</evidence>
<dbReference type="GO" id="GO:0006950">
    <property type="term" value="P:response to stress"/>
    <property type="evidence" value="ECO:0007669"/>
    <property type="project" value="TreeGrafter"/>
</dbReference>
<dbReference type="Proteomes" id="UP000590511">
    <property type="component" value="Unassembled WGS sequence"/>
</dbReference>
<dbReference type="Pfam" id="PF12802">
    <property type="entry name" value="MarR_2"/>
    <property type="match status" value="1"/>
</dbReference>
<evidence type="ECO:0000313" key="5">
    <source>
        <dbReference type="Proteomes" id="UP000631312"/>
    </source>
</evidence>
<reference evidence="2 5" key="2">
    <citation type="submission" date="2021-01" db="EMBL/GenBank/DDBJ databases">
        <title>Whole genome shotgun sequence of Actinoplanes lobatus NBRC 12513.</title>
        <authorList>
            <person name="Komaki H."/>
            <person name="Tamura T."/>
        </authorList>
    </citation>
    <scope>NUCLEOTIDE SEQUENCE [LARGE SCALE GENOMIC DNA]</scope>
    <source>
        <strain evidence="2 5">NBRC 12513</strain>
    </source>
</reference>
<dbReference type="AlphaFoldDB" id="A0A7W7MIZ2"/>
<dbReference type="Gene3D" id="1.10.10.10">
    <property type="entry name" value="Winged helix-like DNA-binding domain superfamily/Winged helix DNA-binding domain"/>
    <property type="match status" value="1"/>
</dbReference>
<dbReference type="InterPro" id="IPR036388">
    <property type="entry name" value="WH-like_DNA-bd_sf"/>
</dbReference>
<reference evidence="3 4" key="1">
    <citation type="submission" date="2020-08" db="EMBL/GenBank/DDBJ databases">
        <title>Sequencing the genomes of 1000 actinobacteria strains.</title>
        <authorList>
            <person name="Klenk H.-P."/>
        </authorList>
    </citation>
    <scope>NUCLEOTIDE SEQUENCE [LARGE SCALE GENOMIC DNA]</scope>
    <source>
        <strain evidence="3 4">DSM 43150</strain>
    </source>
</reference>
<dbReference type="PROSITE" id="PS50995">
    <property type="entry name" value="HTH_MARR_2"/>
    <property type="match status" value="1"/>
</dbReference>
<accession>A0A7W7MIZ2</accession>
<dbReference type="Proteomes" id="UP000631312">
    <property type="component" value="Unassembled WGS sequence"/>
</dbReference>
<dbReference type="SUPFAM" id="SSF46785">
    <property type="entry name" value="Winged helix' DNA-binding domain"/>
    <property type="match status" value="1"/>
</dbReference>
<gene>
    <name evidence="2" type="ORF">Alo02nite_91160</name>
    <name evidence="3" type="ORF">BJ964_006248</name>
</gene>
<dbReference type="SMART" id="SM00347">
    <property type="entry name" value="HTH_MARR"/>
    <property type="match status" value="1"/>
</dbReference>
<feature type="domain" description="HTH marR-type" evidence="1">
    <location>
        <begin position="14"/>
        <end position="150"/>
    </location>
</feature>